<evidence type="ECO:0000313" key="2">
    <source>
        <dbReference type="Proteomes" id="UP000186058"/>
    </source>
</evidence>
<proteinExistence type="predicted"/>
<gene>
    <name evidence="1" type="ORF">A3844_28905</name>
</gene>
<evidence type="ECO:0000313" key="1">
    <source>
        <dbReference type="EMBL" id="OKP78735.1"/>
    </source>
</evidence>
<dbReference type="EMBL" id="LVWI01000096">
    <property type="protein sequence ID" value="OKP78735.1"/>
    <property type="molecule type" value="Genomic_DNA"/>
</dbReference>
<organism evidence="1 2">
    <name type="scientific">Paenibacillus helianthi</name>
    <dbReference type="NCBI Taxonomy" id="1349432"/>
    <lineage>
        <taxon>Bacteria</taxon>
        <taxon>Bacillati</taxon>
        <taxon>Bacillota</taxon>
        <taxon>Bacilli</taxon>
        <taxon>Bacillales</taxon>
        <taxon>Paenibacillaceae</taxon>
        <taxon>Paenibacillus</taxon>
    </lineage>
</organism>
<sequence length="61" mass="7170">MDPLREVGKLLNRAGLWETRSKRASLKGDYDRAGELRNKAFQLAAKARRIEEKYREEVNHQ</sequence>
<keyword evidence="2" id="KW-1185">Reference proteome</keyword>
<reference evidence="1 2" key="1">
    <citation type="submission" date="2016-03" db="EMBL/GenBank/DDBJ databases">
        <authorList>
            <person name="Sant'Anna F.H."/>
            <person name="Ambrosini A."/>
            <person name="Souza R."/>
            <person name="Bach E."/>
            <person name="Fernandes G."/>
            <person name="Balsanelli E."/>
            <person name="Baura V.A."/>
            <person name="Souza E.M."/>
            <person name="Passaglia L."/>
        </authorList>
    </citation>
    <scope>NUCLEOTIDE SEQUENCE [LARGE SCALE GENOMIC DNA]</scope>
    <source>
        <strain evidence="1 2">P26E</strain>
    </source>
</reference>
<dbReference type="Proteomes" id="UP000186058">
    <property type="component" value="Unassembled WGS sequence"/>
</dbReference>
<dbReference type="RefSeq" id="WP_074084751.1">
    <property type="nucleotide sequence ID" value="NZ_LVWI01000096.1"/>
</dbReference>
<name>A0ABX3EGJ5_9BACL</name>
<protein>
    <submittedName>
        <fullName evidence="1">Uncharacterized protein</fullName>
    </submittedName>
</protein>
<accession>A0ABX3EGJ5</accession>
<comment type="caution">
    <text evidence="1">The sequence shown here is derived from an EMBL/GenBank/DDBJ whole genome shotgun (WGS) entry which is preliminary data.</text>
</comment>